<dbReference type="RefSeq" id="WP_192143450.1">
    <property type="nucleotide sequence ID" value="NZ_JACYXZ010000003.1"/>
</dbReference>
<dbReference type="NCBIfam" id="TIGR00456">
    <property type="entry name" value="argS"/>
    <property type="match status" value="1"/>
</dbReference>
<dbReference type="InterPro" id="IPR001412">
    <property type="entry name" value="aa-tRNA-synth_I_CS"/>
</dbReference>
<dbReference type="GO" id="GO:0006420">
    <property type="term" value="P:arginyl-tRNA aminoacylation"/>
    <property type="evidence" value="ECO:0007669"/>
    <property type="project" value="UniProtKB-UniRule"/>
</dbReference>
<evidence type="ECO:0000256" key="3">
    <source>
        <dbReference type="ARBA" id="ARBA00011245"/>
    </source>
</evidence>
<dbReference type="Gene3D" id="3.30.1360.70">
    <property type="entry name" value="Arginyl tRNA synthetase N-terminal domain"/>
    <property type="match status" value="1"/>
</dbReference>
<evidence type="ECO:0000256" key="4">
    <source>
        <dbReference type="ARBA" id="ARBA00022490"/>
    </source>
</evidence>
<feature type="domain" description="DALR anticodon binding" evidence="13">
    <location>
        <begin position="431"/>
        <end position="564"/>
    </location>
</feature>
<keyword evidence="4 11" id="KW-0963">Cytoplasm</keyword>
<dbReference type="Pfam" id="PF03485">
    <property type="entry name" value="Arg_tRNA_synt_N"/>
    <property type="match status" value="1"/>
</dbReference>
<comment type="similarity">
    <text evidence="2 11 12">Belongs to the class-I aminoacyl-tRNA synthetase family.</text>
</comment>
<dbReference type="InterPro" id="IPR014729">
    <property type="entry name" value="Rossmann-like_a/b/a_fold"/>
</dbReference>
<proteinExistence type="inferred from homology"/>
<evidence type="ECO:0000256" key="2">
    <source>
        <dbReference type="ARBA" id="ARBA00005594"/>
    </source>
</evidence>
<evidence type="ECO:0000256" key="11">
    <source>
        <dbReference type="HAMAP-Rule" id="MF_00123"/>
    </source>
</evidence>
<dbReference type="FunFam" id="3.40.50.620:FF:000062">
    <property type="entry name" value="Arginine--tRNA ligase"/>
    <property type="match status" value="1"/>
</dbReference>
<name>A0A927PZG2_9ACTN</name>
<feature type="domain" description="Arginyl tRNA synthetase N-terminal" evidence="14">
    <location>
        <begin position="4"/>
        <end position="94"/>
    </location>
</feature>
<keyword evidence="8 11" id="KW-0648">Protein biosynthesis</keyword>
<dbReference type="SUPFAM" id="SSF47323">
    <property type="entry name" value="Anticodon-binding domain of a subclass of class I aminoacyl-tRNA synthetases"/>
    <property type="match status" value="1"/>
</dbReference>
<dbReference type="Gene3D" id="1.10.730.10">
    <property type="entry name" value="Isoleucyl-tRNA Synthetase, Domain 1"/>
    <property type="match status" value="1"/>
</dbReference>
<dbReference type="PANTHER" id="PTHR11956:SF5">
    <property type="entry name" value="ARGININE--TRNA LIGASE, CYTOPLASMIC"/>
    <property type="match status" value="1"/>
</dbReference>
<evidence type="ECO:0000259" key="14">
    <source>
        <dbReference type="SMART" id="SM01016"/>
    </source>
</evidence>
<evidence type="ECO:0000256" key="5">
    <source>
        <dbReference type="ARBA" id="ARBA00022598"/>
    </source>
</evidence>
<dbReference type="PANTHER" id="PTHR11956">
    <property type="entry name" value="ARGINYL-TRNA SYNTHETASE"/>
    <property type="match status" value="1"/>
</dbReference>
<gene>
    <name evidence="11" type="primary">argS</name>
    <name evidence="15" type="ORF">IE331_10835</name>
</gene>
<dbReference type="PRINTS" id="PR01038">
    <property type="entry name" value="TRNASYNTHARG"/>
</dbReference>
<dbReference type="FunFam" id="1.10.730.10:FF:000008">
    <property type="entry name" value="Arginine--tRNA ligase"/>
    <property type="match status" value="1"/>
</dbReference>
<dbReference type="GO" id="GO:0005524">
    <property type="term" value="F:ATP binding"/>
    <property type="evidence" value="ECO:0007669"/>
    <property type="project" value="UniProtKB-UniRule"/>
</dbReference>
<dbReference type="InterPro" id="IPR008909">
    <property type="entry name" value="DALR_anticod-bd"/>
</dbReference>
<dbReference type="GO" id="GO:0005737">
    <property type="term" value="C:cytoplasm"/>
    <property type="evidence" value="ECO:0007669"/>
    <property type="project" value="UniProtKB-SubCell"/>
</dbReference>
<comment type="caution">
    <text evidence="15">The sequence shown here is derived from an EMBL/GenBank/DDBJ whole genome shotgun (WGS) entry which is preliminary data.</text>
</comment>
<dbReference type="CDD" id="cd07956">
    <property type="entry name" value="Anticodon_Ia_Arg"/>
    <property type="match status" value="1"/>
</dbReference>
<keyword evidence="6 11" id="KW-0547">Nucleotide-binding</keyword>
<dbReference type="PROSITE" id="PS00178">
    <property type="entry name" value="AA_TRNA_LIGASE_I"/>
    <property type="match status" value="1"/>
</dbReference>
<evidence type="ECO:0000256" key="7">
    <source>
        <dbReference type="ARBA" id="ARBA00022840"/>
    </source>
</evidence>
<evidence type="ECO:0000256" key="1">
    <source>
        <dbReference type="ARBA" id="ARBA00004496"/>
    </source>
</evidence>
<dbReference type="EMBL" id="JACYXZ010000003">
    <property type="protein sequence ID" value="MBD8870118.1"/>
    <property type="molecule type" value="Genomic_DNA"/>
</dbReference>
<dbReference type="Gene3D" id="3.40.50.620">
    <property type="entry name" value="HUPs"/>
    <property type="match status" value="1"/>
</dbReference>
<evidence type="ECO:0000256" key="8">
    <source>
        <dbReference type="ARBA" id="ARBA00022917"/>
    </source>
</evidence>
<dbReference type="InterPro" id="IPR036695">
    <property type="entry name" value="Arg-tRNA-synth_N_sf"/>
</dbReference>
<comment type="subunit">
    <text evidence="3 11">Monomer.</text>
</comment>
<dbReference type="InterPro" id="IPR005148">
    <property type="entry name" value="Arg-tRNA-synth_N"/>
</dbReference>
<reference evidence="15" key="1">
    <citation type="submission" date="2020-09" db="EMBL/GenBank/DDBJ databases">
        <title>Nocardioides sp. strain MJB4 16S ribosomal RNA gene Genome sequencing and assembly.</title>
        <authorList>
            <person name="Kim I."/>
        </authorList>
    </citation>
    <scope>NUCLEOTIDE SEQUENCE</scope>
    <source>
        <strain evidence="15">MJB4</strain>
    </source>
</reference>
<dbReference type="SUPFAM" id="SSF55190">
    <property type="entry name" value="Arginyl-tRNA synthetase (ArgRS), N-terminal 'additional' domain"/>
    <property type="match status" value="1"/>
</dbReference>
<evidence type="ECO:0000256" key="9">
    <source>
        <dbReference type="ARBA" id="ARBA00023146"/>
    </source>
</evidence>
<evidence type="ECO:0000256" key="12">
    <source>
        <dbReference type="RuleBase" id="RU363038"/>
    </source>
</evidence>
<keyword evidence="16" id="KW-1185">Reference proteome</keyword>
<protein>
    <recommendedName>
        <fullName evidence="11">Arginine--tRNA ligase</fullName>
        <ecNumber evidence="11">6.1.1.19</ecNumber>
    </recommendedName>
    <alternativeName>
        <fullName evidence="11">Arginyl-tRNA synthetase</fullName>
        <shortName evidence="11">ArgRS</shortName>
    </alternativeName>
</protein>
<evidence type="ECO:0000259" key="13">
    <source>
        <dbReference type="SMART" id="SM00836"/>
    </source>
</evidence>
<comment type="catalytic activity">
    <reaction evidence="10 11">
        <text>tRNA(Arg) + L-arginine + ATP = L-arginyl-tRNA(Arg) + AMP + diphosphate</text>
        <dbReference type="Rhea" id="RHEA:20301"/>
        <dbReference type="Rhea" id="RHEA-COMP:9658"/>
        <dbReference type="Rhea" id="RHEA-COMP:9673"/>
        <dbReference type="ChEBI" id="CHEBI:30616"/>
        <dbReference type="ChEBI" id="CHEBI:32682"/>
        <dbReference type="ChEBI" id="CHEBI:33019"/>
        <dbReference type="ChEBI" id="CHEBI:78442"/>
        <dbReference type="ChEBI" id="CHEBI:78513"/>
        <dbReference type="ChEBI" id="CHEBI:456215"/>
        <dbReference type="EC" id="6.1.1.19"/>
    </reaction>
</comment>
<accession>A0A927PZG2</accession>
<organism evidence="15 16">
    <name type="scientific">Nocardioides donggukensis</name>
    <dbReference type="NCBI Taxonomy" id="2774019"/>
    <lineage>
        <taxon>Bacteria</taxon>
        <taxon>Bacillati</taxon>
        <taxon>Actinomycetota</taxon>
        <taxon>Actinomycetes</taxon>
        <taxon>Propionibacteriales</taxon>
        <taxon>Nocardioidaceae</taxon>
        <taxon>Nocardioides</taxon>
    </lineage>
</organism>
<dbReference type="SMART" id="SM00836">
    <property type="entry name" value="DALR_1"/>
    <property type="match status" value="1"/>
</dbReference>
<evidence type="ECO:0000256" key="6">
    <source>
        <dbReference type="ARBA" id="ARBA00022741"/>
    </source>
</evidence>
<evidence type="ECO:0000313" key="16">
    <source>
        <dbReference type="Proteomes" id="UP000616839"/>
    </source>
</evidence>
<dbReference type="Pfam" id="PF05746">
    <property type="entry name" value="DALR_1"/>
    <property type="match status" value="1"/>
</dbReference>
<dbReference type="Proteomes" id="UP000616839">
    <property type="component" value="Unassembled WGS sequence"/>
</dbReference>
<dbReference type="AlphaFoldDB" id="A0A927PZG2"/>
<evidence type="ECO:0000313" key="15">
    <source>
        <dbReference type="EMBL" id="MBD8870118.1"/>
    </source>
</evidence>
<dbReference type="CDD" id="cd00671">
    <property type="entry name" value="ArgRS_core"/>
    <property type="match status" value="1"/>
</dbReference>
<dbReference type="SUPFAM" id="SSF52374">
    <property type="entry name" value="Nucleotidylyl transferase"/>
    <property type="match status" value="1"/>
</dbReference>
<dbReference type="GO" id="GO:0004814">
    <property type="term" value="F:arginine-tRNA ligase activity"/>
    <property type="evidence" value="ECO:0007669"/>
    <property type="project" value="UniProtKB-UniRule"/>
</dbReference>
<dbReference type="InterPro" id="IPR035684">
    <property type="entry name" value="ArgRS_core"/>
</dbReference>
<dbReference type="Pfam" id="PF00750">
    <property type="entry name" value="tRNA-synt_1d"/>
    <property type="match status" value="1"/>
</dbReference>
<dbReference type="EC" id="6.1.1.19" evidence="11"/>
<dbReference type="HAMAP" id="MF_00123">
    <property type="entry name" value="Arg_tRNA_synth"/>
    <property type="match status" value="1"/>
</dbReference>
<dbReference type="InterPro" id="IPR009080">
    <property type="entry name" value="tRNAsynth_Ia_anticodon-bd"/>
</dbReference>
<evidence type="ECO:0000256" key="10">
    <source>
        <dbReference type="ARBA" id="ARBA00049339"/>
    </source>
</evidence>
<sequence length="564" mass="61311">MTPEQLSTAIVHALTTLVGRGAVTLPDGVPAQVVVERPKVREHGDYATNLALQLAKRAGVPPRDLAGLLAEELRSADGIAEVEVAGPGFLNVRVSSGAQGAVAAQVLALGSAYGSSDLFAGERIDLEFVSANPTGPIHIGGTRWAAVGDALGRIFSFTGAEVTREYYFNDHGAQIDRFARSLLASAQGKPAPEDGYGGQYIVDIADAVLDRRPDVLDLPEEEAQEVFRAEGVEAMFTEIKKTLHDFGVDFDVYFHENHLHETGAVQRAIDRLTELGNTYEQDGALWLRTEQFGDDKDRVIVRSNGQPAYLSGDLAYYLDKRERGFDRCLIMLGADHHGYVGRMMAMCAAFGDVPGTNLEILIGQLVNLLSDGAPLRMSKRAGTVITLDDLVDAIGRDAARYALARYTSDSEIDIDLDLWARATSDNPVYYVQYAHARVSSILRNAADLGLLLPVAPHGPVDPDETGFDPSLLSHEKEGELLRALAEFPRVVTSAAQLREPHRVARYLEEVAASYHRFYDNCRVLPMGDEEAGDLHRARLVLVAATRQVIANGLDLLGVSAPERM</sequence>
<dbReference type="InterPro" id="IPR001278">
    <property type="entry name" value="Arg-tRNA-ligase"/>
</dbReference>
<comment type="subcellular location">
    <subcellularLocation>
        <location evidence="1 11">Cytoplasm</location>
    </subcellularLocation>
</comment>
<keyword evidence="7 11" id="KW-0067">ATP-binding</keyword>
<keyword evidence="5 11" id="KW-0436">Ligase</keyword>
<keyword evidence="9 11" id="KW-0030">Aminoacyl-tRNA synthetase</keyword>
<feature type="short sequence motif" description="'HIGH' region" evidence="11">
    <location>
        <begin position="131"/>
        <end position="141"/>
    </location>
</feature>
<dbReference type="SMART" id="SM01016">
    <property type="entry name" value="Arg_tRNA_synt_N"/>
    <property type="match status" value="1"/>
</dbReference>